<name>A0A162AIB1_DAUCS</name>
<evidence type="ECO:0000256" key="3">
    <source>
        <dbReference type="ARBA" id="ARBA00023128"/>
    </source>
</evidence>
<evidence type="ECO:0000256" key="1">
    <source>
        <dbReference type="ARBA" id="ARBA00004173"/>
    </source>
</evidence>
<feature type="region of interest" description="Disordered" evidence="5">
    <location>
        <begin position="41"/>
        <end position="88"/>
    </location>
</feature>
<organism evidence="7">
    <name type="scientific">Daucus carota subsp. sativus</name>
    <name type="common">Carrot</name>
    <dbReference type="NCBI Taxonomy" id="79200"/>
    <lineage>
        <taxon>Eukaryota</taxon>
        <taxon>Viridiplantae</taxon>
        <taxon>Streptophyta</taxon>
        <taxon>Embryophyta</taxon>
        <taxon>Tracheophyta</taxon>
        <taxon>Spermatophyta</taxon>
        <taxon>Magnoliopsida</taxon>
        <taxon>eudicotyledons</taxon>
        <taxon>Gunneridae</taxon>
        <taxon>Pentapetalae</taxon>
        <taxon>asterids</taxon>
        <taxon>campanulids</taxon>
        <taxon>Apiales</taxon>
        <taxon>Apiaceae</taxon>
        <taxon>Apioideae</taxon>
        <taxon>Scandiceae</taxon>
        <taxon>Daucinae</taxon>
        <taxon>Daucus</taxon>
        <taxon>Daucus sect. Daucus</taxon>
    </lineage>
</organism>
<gene>
    <name evidence="7" type="ORF">DCAR_010085</name>
</gene>
<dbReference type="KEGG" id="dcr:108215008"/>
<comment type="similarity">
    <text evidence="2">Belongs to the OXR1 family.</text>
</comment>
<comment type="subcellular location">
    <subcellularLocation>
        <location evidence="1">Mitochondrion</location>
    </subcellularLocation>
</comment>
<evidence type="ECO:0000259" key="6">
    <source>
        <dbReference type="PROSITE" id="PS51886"/>
    </source>
</evidence>
<proteinExistence type="inferred from homology"/>
<evidence type="ECO:0000313" key="7">
    <source>
        <dbReference type="EMBL" id="KZN01331.1"/>
    </source>
</evidence>
<dbReference type="PANTHER" id="PTHR23354">
    <property type="entry name" value="NUCLEOLAR PROTEIN 7/ESTROGEN RECEPTOR COACTIVATOR-RELATED"/>
    <property type="match status" value="1"/>
</dbReference>
<dbReference type="GO" id="GO:0005739">
    <property type="term" value="C:mitochondrion"/>
    <property type="evidence" value="ECO:0007669"/>
    <property type="project" value="UniProtKB-SubCell"/>
</dbReference>
<feature type="compositionally biased region" description="Low complexity" evidence="5">
    <location>
        <begin position="1"/>
        <end position="23"/>
    </location>
</feature>
<feature type="region of interest" description="Disordered" evidence="5">
    <location>
        <begin position="1"/>
        <end position="28"/>
    </location>
</feature>
<dbReference type="AlphaFoldDB" id="A0A162AIB1"/>
<dbReference type="EMBL" id="LNRQ01000003">
    <property type="protein sequence ID" value="KZN01331.1"/>
    <property type="molecule type" value="Genomic_DNA"/>
</dbReference>
<evidence type="ECO:0000256" key="2">
    <source>
        <dbReference type="ARBA" id="ARBA00009540"/>
    </source>
</evidence>
<reference evidence="7" key="1">
    <citation type="journal article" date="2016" name="Nat. Genet.">
        <title>A high-quality carrot genome assembly provides new insights into carotenoid accumulation and asterid genome evolution.</title>
        <authorList>
            <person name="Iorizzo M."/>
            <person name="Ellison S."/>
            <person name="Senalik D."/>
            <person name="Zeng P."/>
            <person name="Satapoomin P."/>
            <person name="Huang J."/>
            <person name="Bowman M."/>
            <person name="Iovene M."/>
            <person name="Sanseverino W."/>
            <person name="Cavagnaro P."/>
            <person name="Yildiz M."/>
            <person name="Macko-Podgorni A."/>
            <person name="Moranska E."/>
            <person name="Grzebelus E."/>
            <person name="Grzebelus D."/>
            <person name="Ashrafi H."/>
            <person name="Zheng Z."/>
            <person name="Cheng S."/>
            <person name="Spooner D."/>
            <person name="Van Deynze A."/>
            <person name="Simon P."/>
        </authorList>
    </citation>
    <scope>NUCLEOTIDE SEQUENCE [LARGE SCALE GENOMIC DNA]</scope>
    <source>
        <tissue evidence="7">Leaf</tissue>
    </source>
</reference>
<feature type="compositionally biased region" description="Polar residues" evidence="5">
    <location>
        <begin position="54"/>
        <end position="70"/>
    </location>
</feature>
<dbReference type="OrthoDB" id="26679at2759"/>
<protein>
    <recommendedName>
        <fullName evidence="4">Oxidation resistance protein 1</fullName>
    </recommendedName>
</protein>
<keyword evidence="3" id="KW-0496">Mitochondrion</keyword>
<dbReference type="Pfam" id="PF07534">
    <property type="entry name" value="TLD"/>
    <property type="match status" value="1"/>
</dbReference>
<dbReference type="InterPro" id="IPR006571">
    <property type="entry name" value="TLDc_dom"/>
</dbReference>
<accession>A0A162AIB1</accession>
<dbReference type="PANTHER" id="PTHR23354:SF62">
    <property type="entry name" value="MUSTARD, ISOFORM V"/>
    <property type="match status" value="1"/>
</dbReference>
<dbReference type="Gramene" id="KZN01331">
    <property type="protein sequence ID" value="KZN01331"/>
    <property type="gene ID" value="DCAR_010085"/>
</dbReference>
<dbReference type="OMA" id="TGGCSNY"/>
<sequence>MGKQRQQQQIQAAAASSSSSSSSLKTKAAHLVSDLTTVILNPISDNNNNTNNNKSSLVEHNSEPNRNQLEPPTEESPGDSTEGPDTSSFSAFLYSLLSPSDSASNPNFNGSSENAALDEVTRKESSGKKSLISRGKQSLGRAIYQATKFSGYRNQASSRGNNISVDEENSSKYFRDDGILMKTISESIPPDSLPEASEKSFLLSEKTRSAIYVALPSVAQGRKWVLLYSTWRHGISLSTLYRRSMLCPGPSLLVVGDRKGAIFGGYVEAPLRPSNKRRYQGTNSTFVFTNTSGLPVIFRPTGMNRYFTLCSTDYLALGGGSHFALYLDSDLLSGSSSASETYGNPCLAHSEDFEVKEIELWGFVYTSKYEEMVSLLRLEAPGICRW</sequence>
<feature type="domain" description="TLDc" evidence="6">
    <location>
        <begin position="201"/>
        <end position="364"/>
    </location>
</feature>
<evidence type="ECO:0000256" key="5">
    <source>
        <dbReference type="SAM" id="MobiDB-lite"/>
    </source>
</evidence>
<dbReference type="SMART" id="SM00584">
    <property type="entry name" value="TLDc"/>
    <property type="match status" value="1"/>
</dbReference>
<comment type="caution">
    <text evidence="7">The sequence shown here is derived from an EMBL/GenBank/DDBJ whole genome shotgun (WGS) entry which is preliminary data.</text>
</comment>
<evidence type="ECO:0000256" key="4">
    <source>
        <dbReference type="ARBA" id="ARBA00040604"/>
    </source>
</evidence>
<dbReference type="PROSITE" id="PS51886">
    <property type="entry name" value="TLDC"/>
    <property type="match status" value="1"/>
</dbReference>
<feature type="compositionally biased region" description="Polar residues" evidence="5">
    <location>
        <begin position="102"/>
        <end position="114"/>
    </location>
</feature>
<feature type="region of interest" description="Disordered" evidence="5">
    <location>
        <begin position="102"/>
        <end position="133"/>
    </location>
</feature>